<name>A0ABP8NTR4_9BACT</name>
<comment type="caution">
    <text evidence="1">The sequence shown here is derived from an EMBL/GenBank/DDBJ whole genome shotgun (WGS) entry which is preliminary data.</text>
</comment>
<evidence type="ECO:0000313" key="2">
    <source>
        <dbReference type="Proteomes" id="UP001500840"/>
    </source>
</evidence>
<sequence>MFAKPQTEHHWLDQLVGSWSLQHECKMPDGDTSTTTGKIECRSLGGMWLIAESSGESVEGDAWSSIMTLGFDIARKCYVGTFVGSMMSNIWYYQGIRDADGKRLPLDTEGPKFDGSGMCKYRDTIEIINADCWLMNSAMQTDDGNWVTFMNGTHKRR</sequence>
<gene>
    <name evidence="1" type="ORF">GCM10023156_71100</name>
</gene>
<dbReference type="Pfam" id="PF07617">
    <property type="entry name" value="DUF1579"/>
    <property type="match status" value="1"/>
</dbReference>
<keyword evidence="2" id="KW-1185">Reference proteome</keyword>
<evidence type="ECO:0000313" key="1">
    <source>
        <dbReference type="EMBL" id="GAA4473314.1"/>
    </source>
</evidence>
<accession>A0ABP8NTR4</accession>
<dbReference type="InterPro" id="IPR011473">
    <property type="entry name" value="DUF1579"/>
</dbReference>
<dbReference type="EMBL" id="BAABGA010000120">
    <property type="protein sequence ID" value="GAA4473314.1"/>
    <property type="molecule type" value="Genomic_DNA"/>
</dbReference>
<proteinExistence type="predicted"/>
<dbReference type="Proteomes" id="UP001500840">
    <property type="component" value="Unassembled WGS sequence"/>
</dbReference>
<dbReference type="RefSeq" id="WP_345328462.1">
    <property type="nucleotide sequence ID" value="NZ_BAABGA010000120.1"/>
</dbReference>
<protein>
    <submittedName>
        <fullName evidence="1">DUF1579 domain-containing protein</fullName>
    </submittedName>
</protein>
<reference evidence="2" key="1">
    <citation type="journal article" date="2019" name="Int. J. Syst. Evol. Microbiol.">
        <title>The Global Catalogue of Microorganisms (GCM) 10K type strain sequencing project: providing services to taxonomists for standard genome sequencing and annotation.</title>
        <authorList>
            <consortium name="The Broad Institute Genomics Platform"/>
            <consortium name="The Broad Institute Genome Sequencing Center for Infectious Disease"/>
            <person name="Wu L."/>
            <person name="Ma J."/>
        </authorList>
    </citation>
    <scope>NUCLEOTIDE SEQUENCE [LARGE SCALE GENOMIC DNA]</scope>
    <source>
        <strain evidence="2">JCM 17759</strain>
    </source>
</reference>
<organism evidence="1 2">
    <name type="scientific">Novipirellula rosea</name>
    <dbReference type="NCBI Taxonomy" id="1031540"/>
    <lineage>
        <taxon>Bacteria</taxon>
        <taxon>Pseudomonadati</taxon>
        <taxon>Planctomycetota</taxon>
        <taxon>Planctomycetia</taxon>
        <taxon>Pirellulales</taxon>
        <taxon>Pirellulaceae</taxon>
        <taxon>Novipirellula</taxon>
    </lineage>
</organism>